<comment type="caution">
    <text evidence="1">The sequence shown here is derived from an EMBL/GenBank/DDBJ whole genome shotgun (WGS) entry which is preliminary data.</text>
</comment>
<keyword evidence="2" id="KW-1185">Reference proteome</keyword>
<evidence type="ECO:0000313" key="1">
    <source>
        <dbReference type="EMBL" id="MEJ8632042.1"/>
    </source>
</evidence>
<organism evidence="1 2">
    <name type="scientific">Streptomyces achmelvichensis</name>
    <dbReference type="NCBI Taxonomy" id="3134111"/>
    <lineage>
        <taxon>Bacteria</taxon>
        <taxon>Bacillati</taxon>
        <taxon>Actinomycetota</taxon>
        <taxon>Actinomycetes</taxon>
        <taxon>Kitasatosporales</taxon>
        <taxon>Streptomycetaceae</taxon>
        <taxon>Streptomyces</taxon>
    </lineage>
</organism>
<dbReference type="Proteomes" id="UP001377168">
    <property type="component" value="Unassembled WGS sequence"/>
</dbReference>
<proteinExistence type="predicted"/>
<protein>
    <submittedName>
        <fullName evidence="1">Uncharacterized protein</fullName>
    </submittedName>
</protein>
<evidence type="ECO:0000313" key="2">
    <source>
        <dbReference type="Proteomes" id="UP001377168"/>
    </source>
</evidence>
<dbReference type="EMBL" id="JBBKAJ010000003">
    <property type="protein sequence ID" value="MEJ8632042.1"/>
    <property type="molecule type" value="Genomic_DNA"/>
</dbReference>
<name>A0ACC6PKX4_9ACTN</name>
<gene>
    <name evidence="1" type="ORF">WKI67_00830</name>
</gene>
<reference evidence="1" key="1">
    <citation type="submission" date="2024-03" db="EMBL/GenBank/DDBJ databases">
        <title>Novel Streptomyces species of biotechnological and ecological value are a feature of Machair soil.</title>
        <authorList>
            <person name="Prole J.R."/>
            <person name="Goodfellow M."/>
            <person name="Allenby N."/>
            <person name="Ward A.C."/>
        </authorList>
    </citation>
    <scope>NUCLEOTIDE SEQUENCE</scope>
    <source>
        <strain evidence="1">MS2.AVA.5</strain>
    </source>
</reference>
<accession>A0ACC6PKX4</accession>
<sequence>MASQRTERAKTHALVKAAADLYAEVDKARARLGELLLQSDEATRRALTEGPNGAGTALVALTGKDPTTLYAARDRAADRLNKQQEETPPAAPAAA</sequence>